<evidence type="ECO:0008006" key="5">
    <source>
        <dbReference type="Google" id="ProtNLM"/>
    </source>
</evidence>
<dbReference type="OrthoDB" id="25987at2759"/>
<dbReference type="Gene3D" id="3.40.50.1010">
    <property type="entry name" value="5'-nuclease"/>
    <property type="match status" value="1"/>
</dbReference>
<proteinExistence type="inferred from homology"/>
<dbReference type="InterPro" id="IPR026832">
    <property type="entry name" value="Asteroid"/>
</dbReference>
<reference evidence="3 4" key="1">
    <citation type="journal article" date="2018" name="Biotechnol. Adv.">
        <title>Improved genomic resources and new bioinformatic workflow for the carcinogenic parasite Clonorchis sinensis: Biotechnological implications.</title>
        <authorList>
            <person name="Wang D."/>
            <person name="Korhonen P.K."/>
            <person name="Gasser R.B."/>
            <person name="Young N.D."/>
        </authorList>
    </citation>
    <scope>NUCLEOTIDE SEQUENCE [LARGE SCALE GENOMIC DNA]</scope>
    <source>
        <strain evidence="3">Cs-k2</strain>
    </source>
</reference>
<dbReference type="PANTHER" id="PTHR15665:SF1">
    <property type="entry name" value="PROTEIN ASTEROID HOMOLOG 1"/>
    <property type="match status" value="1"/>
</dbReference>
<dbReference type="Proteomes" id="UP000286415">
    <property type="component" value="Unassembled WGS sequence"/>
</dbReference>
<protein>
    <recommendedName>
        <fullName evidence="5">XPG N-terminal domain-containing protein</fullName>
    </recommendedName>
</protein>
<name>A0A8T1M6N9_CLOSI</name>
<dbReference type="EMBL" id="NIRI02000056">
    <property type="protein sequence ID" value="KAG5444800.1"/>
    <property type="molecule type" value="Genomic_DNA"/>
</dbReference>
<reference evidence="3 4" key="2">
    <citation type="journal article" date="2021" name="Genomics">
        <title>High-quality reference genome for Clonorchis sinensis.</title>
        <authorList>
            <person name="Young N.D."/>
            <person name="Stroehlein A.J."/>
            <person name="Kinkar L."/>
            <person name="Wang T."/>
            <person name="Sohn W.M."/>
            <person name="Chang B.C.H."/>
            <person name="Kaur P."/>
            <person name="Weisz D."/>
            <person name="Dudchenko O."/>
            <person name="Aiden E.L."/>
            <person name="Korhonen P.K."/>
            <person name="Gasser R.B."/>
        </authorList>
    </citation>
    <scope>NUCLEOTIDE SEQUENCE [LARGE SCALE GENOMIC DNA]</scope>
    <source>
        <strain evidence="3">Cs-k2</strain>
    </source>
</reference>
<accession>A0A8T1M6N9</accession>
<feature type="compositionally biased region" description="Polar residues" evidence="2">
    <location>
        <begin position="801"/>
        <end position="811"/>
    </location>
</feature>
<evidence type="ECO:0000256" key="2">
    <source>
        <dbReference type="SAM" id="MobiDB-lite"/>
    </source>
</evidence>
<organism evidence="3 4">
    <name type="scientific">Clonorchis sinensis</name>
    <name type="common">Chinese liver fluke</name>
    <dbReference type="NCBI Taxonomy" id="79923"/>
    <lineage>
        <taxon>Eukaryota</taxon>
        <taxon>Metazoa</taxon>
        <taxon>Spiralia</taxon>
        <taxon>Lophotrochozoa</taxon>
        <taxon>Platyhelminthes</taxon>
        <taxon>Trematoda</taxon>
        <taxon>Digenea</taxon>
        <taxon>Opisthorchiida</taxon>
        <taxon>Opisthorchiata</taxon>
        <taxon>Opisthorchiidae</taxon>
        <taxon>Clonorchis</taxon>
    </lineage>
</organism>
<feature type="compositionally biased region" description="Polar residues" evidence="2">
    <location>
        <begin position="718"/>
        <end position="736"/>
    </location>
</feature>
<comment type="caution">
    <text evidence="3">The sequence shown here is derived from an EMBL/GenBank/DDBJ whole genome shotgun (WGS) entry which is preliminary data.</text>
</comment>
<comment type="similarity">
    <text evidence="1">Belongs to the asteroid family.</text>
</comment>
<dbReference type="InterPro" id="IPR029060">
    <property type="entry name" value="PIN-like_dom_sf"/>
</dbReference>
<dbReference type="SUPFAM" id="SSF88723">
    <property type="entry name" value="PIN domain-like"/>
    <property type="match status" value="1"/>
</dbReference>
<evidence type="ECO:0000256" key="1">
    <source>
        <dbReference type="ARBA" id="ARBA00007398"/>
    </source>
</evidence>
<dbReference type="AlphaFoldDB" id="A0A8T1M6N9"/>
<feature type="region of interest" description="Disordered" evidence="2">
    <location>
        <begin position="718"/>
        <end position="763"/>
    </location>
</feature>
<dbReference type="PANTHER" id="PTHR15665">
    <property type="entry name" value="ASTEROID PROTEIN"/>
    <property type="match status" value="1"/>
</dbReference>
<feature type="region of interest" description="Disordered" evidence="2">
    <location>
        <begin position="776"/>
        <end position="836"/>
    </location>
</feature>
<keyword evidence="4" id="KW-1185">Reference proteome</keyword>
<gene>
    <name evidence="3" type="ORF">CSKR_105202</name>
</gene>
<evidence type="ECO:0000313" key="3">
    <source>
        <dbReference type="EMBL" id="KAG5444800.1"/>
    </source>
</evidence>
<sequence>MPIPGLTTILKKSHDNFRPFHLRNTKVIINAKDFVGCLKDKLKNPGDLEGVGLYLSIKRILSAFNDCGIIPYFVFSGGNDKLGKRLDWKLFRISRELKEIVERADNSSSTENKSWSFSLAEHILISVLRELRVRFTVVSHSALCATAALSAKLKCPVIGSCSDYFIMVSSTHLSDDTPTADSLHSFVPLHCLDFEPVDAPSSEAPTGRPFLSAHIFDWKNSTLNSIAPRHRILLALLMGCPAMPRSRLPPEQNKNLLSANTSGHPKEHRFSVIYDWLNQFDAKSTEPVEHLIEAYPEQQRNLFIQQLADCIPDFIYHLERHSQFVATKLQLPELSYNEQIVNESLSVCRKLDTKTNPKSFEEKDIFALLSGVMIPSMEPVDFTAGWPARFQQAYQEGRILTSTFRPLYGPYVLFRPESGFVSEKAFPQELVLPIRVIHYCLLLGFERQLGGCEKLIGLSPHVTEYHPRGDKMVSLAIPVSAITINTSHEQTDRVLSSLLGLTFQTNFHDQDWIFGFAVTLAFCRAQWSLKRSLAPVSECSLTLALVVCAVVNVQADIDRDLLGHYLKLTGTLEDEYDADSLSSHYRPGFINDLIAIQCVYVGLWSLVSLIESMLPLTHESEHFHFLPLWRLFPSIYLVHWLAVKLETHPPGTRCHIAIRYWLPRLYHSTRQDAISVAAEFRDLVSTFNKTMDTVVALQMSPVSPKHTVHDVELPNLSASKATRSPSAPDPQSTTYYSGFPRRCTPSDRARPFPSVPANWDRGEPSLGCQQRFFRAGKTAGPNRYPTVLWSHSTDGHKENSSQRSRNPTSLSRGPRLRKGSNYSTLLLSRLSPTEHI</sequence>
<evidence type="ECO:0000313" key="4">
    <source>
        <dbReference type="Proteomes" id="UP000286415"/>
    </source>
</evidence>